<organism evidence="2 3">
    <name type="scientific">Xanthomonas campestris pv. campestris (strain 8004)</name>
    <dbReference type="NCBI Taxonomy" id="314565"/>
    <lineage>
        <taxon>Bacteria</taxon>
        <taxon>Pseudomonadati</taxon>
        <taxon>Pseudomonadota</taxon>
        <taxon>Gammaproteobacteria</taxon>
        <taxon>Lysobacterales</taxon>
        <taxon>Lysobacteraceae</taxon>
        <taxon>Xanthomonas</taxon>
    </lineage>
</organism>
<dbReference type="KEGG" id="xcb:XC_3248"/>
<evidence type="ECO:0000313" key="2">
    <source>
        <dbReference type="EMBL" id="AAY50292.1"/>
    </source>
</evidence>
<dbReference type="Proteomes" id="UP000000420">
    <property type="component" value="Chromosome"/>
</dbReference>
<dbReference type="AlphaFoldDB" id="A0A0H2XBY0"/>
<dbReference type="SMR" id="A0A0H2XBY0"/>
<dbReference type="InterPro" id="IPR032710">
    <property type="entry name" value="NTF2-like_dom_sf"/>
</dbReference>
<dbReference type="DNASU" id="1000666"/>
<dbReference type="Gene3D" id="3.10.450.50">
    <property type="match status" value="1"/>
</dbReference>
<proteinExistence type="predicted"/>
<gene>
    <name evidence="2" type="ordered locus">XC_3248</name>
</gene>
<dbReference type="RefSeq" id="WP_011036200.1">
    <property type="nucleotide sequence ID" value="NC_007086.1"/>
</dbReference>
<feature type="domain" description="DUF4440" evidence="1">
    <location>
        <begin position="2"/>
        <end position="100"/>
    </location>
</feature>
<protein>
    <recommendedName>
        <fullName evidence="1">DUF4440 domain-containing protein</fullName>
    </recommendedName>
</protein>
<accession>A0A0H2XBY0</accession>
<dbReference type="InterPro" id="IPR027843">
    <property type="entry name" value="DUF4440"/>
</dbReference>
<sequence length="114" mass="12587">MELRLLDPQVRGSAAELETLLDPAFVEFGASGRCYTRGEVIAALTTSAAAADYVTDDFSCVLLAPQLAQLRYRTRVHADGVVRCALRSSLWRLDGARWRMLFHQATPFTDNPAS</sequence>
<dbReference type="EMBL" id="CP000050">
    <property type="protein sequence ID" value="AAY50292.1"/>
    <property type="molecule type" value="Genomic_DNA"/>
</dbReference>
<dbReference type="Pfam" id="PF14534">
    <property type="entry name" value="DUF4440"/>
    <property type="match status" value="1"/>
</dbReference>
<evidence type="ECO:0000313" key="3">
    <source>
        <dbReference type="Proteomes" id="UP000000420"/>
    </source>
</evidence>
<dbReference type="HOGENOM" id="CLU_119560_0_2_6"/>
<dbReference type="SUPFAM" id="SSF54427">
    <property type="entry name" value="NTF2-like"/>
    <property type="match status" value="1"/>
</dbReference>
<reference evidence="2 3" key="1">
    <citation type="journal article" date="2005" name="Genome Res.">
        <title>Comparative and functional genomic analyses of the pathogenicity of phytopathogen Xanthomonas campestris pv. campestris.</title>
        <authorList>
            <person name="Qian W."/>
            <person name="Jia Y."/>
            <person name="Ren S.X."/>
            <person name="He Y.Q."/>
            <person name="Feng J.X."/>
            <person name="Lu L.F."/>
            <person name="Sun Q."/>
            <person name="Ying G."/>
            <person name="Tang D.J."/>
            <person name="Tang H."/>
            <person name="Wu W."/>
            <person name="Hao P."/>
            <person name="Wang L."/>
            <person name="Jiang B.L."/>
            <person name="Zeng S."/>
            <person name="Gu W.Y."/>
            <person name="Lu G."/>
            <person name="Rong L."/>
            <person name="Tian Y."/>
            <person name="Yao Z."/>
            <person name="Fu G."/>
            <person name="Chen B."/>
            <person name="Fang R."/>
            <person name="Qiang B."/>
            <person name="Chen Z."/>
            <person name="Zhao G.P."/>
            <person name="Tang J.L."/>
            <person name="He C."/>
        </authorList>
    </citation>
    <scope>NUCLEOTIDE SEQUENCE [LARGE SCALE GENOMIC DNA]</scope>
    <source>
        <strain evidence="2 3">8004</strain>
    </source>
</reference>
<evidence type="ECO:0000259" key="1">
    <source>
        <dbReference type="Pfam" id="PF14534"/>
    </source>
</evidence>
<name>A0A0H2XBY0_XANC8</name>